<feature type="domain" description="PLD phosphodiesterase" evidence="7">
    <location>
        <begin position="204"/>
        <end position="231"/>
    </location>
</feature>
<organism evidence="8">
    <name type="scientific">uncultured Desulfobacterium sp</name>
    <dbReference type="NCBI Taxonomy" id="201089"/>
    <lineage>
        <taxon>Bacteria</taxon>
        <taxon>Pseudomonadati</taxon>
        <taxon>Thermodesulfobacteriota</taxon>
        <taxon>Desulfobacteria</taxon>
        <taxon>Desulfobacterales</taxon>
        <taxon>Desulfobacteriaceae</taxon>
        <taxon>Desulfobacterium</taxon>
        <taxon>environmental samples</taxon>
    </lineage>
</organism>
<dbReference type="EMBL" id="OJIN01000239">
    <property type="protein sequence ID" value="SPD76384.1"/>
    <property type="molecule type" value="Genomic_DNA"/>
</dbReference>
<keyword evidence="4 6" id="KW-1133">Transmembrane helix</keyword>
<dbReference type="SUPFAM" id="SSF56024">
    <property type="entry name" value="Phospholipase D/nuclease"/>
    <property type="match status" value="2"/>
</dbReference>
<keyword evidence="3 6" id="KW-0812">Transmembrane</keyword>
<dbReference type="Pfam" id="PF13091">
    <property type="entry name" value="PLDc_2"/>
    <property type="match status" value="2"/>
</dbReference>
<feature type="domain" description="PLD phosphodiesterase" evidence="7">
    <location>
        <begin position="381"/>
        <end position="408"/>
    </location>
</feature>
<keyword evidence="2" id="KW-1003">Cell membrane</keyword>
<dbReference type="GO" id="GO:0005886">
    <property type="term" value="C:plasma membrane"/>
    <property type="evidence" value="ECO:0007669"/>
    <property type="project" value="UniProtKB-SubCell"/>
</dbReference>
<dbReference type="AlphaFoldDB" id="A0A445N3W5"/>
<evidence type="ECO:0000256" key="1">
    <source>
        <dbReference type="ARBA" id="ARBA00004651"/>
    </source>
</evidence>
<dbReference type="GO" id="GO:0032049">
    <property type="term" value="P:cardiolipin biosynthetic process"/>
    <property type="evidence" value="ECO:0007669"/>
    <property type="project" value="UniProtKB-ARBA"/>
</dbReference>
<evidence type="ECO:0000256" key="4">
    <source>
        <dbReference type="ARBA" id="ARBA00022989"/>
    </source>
</evidence>
<dbReference type="InterPro" id="IPR027379">
    <property type="entry name" value="CLS_N"/>
</dbReference>
<evidence type="ECO:0000256" key="5">
    <source>
        <dbReference type="ARBA" id="ARBA00023136"/>
    </source>
</evidence>
<dbReference type="SMART" id="SM00155">
    <property type="entry name" value="PLDc"/>
    <property type="match status" value="2"/>
</dbReference>
<comment type="subcellular location">
    <subcellularLocation>
        <location evidence="1">Cell membrane</location>
        <topology evidence="1">Multi-pass membrane protein</topology>
    </subcellularLocation>
</comment>
<evidence type="ECO:0000256" key="2">
    <source>
        <dbReference type="ARBA" id="ARBA00022475"/>
    </source>
</evidence>
<sequence>MIKIHGIILHFLPSLGFILAVILLAHILRQRRSPTSTLAWLLTIIFIPYIGVPFYLMFGGRKMKRKVAEKILVKDPSIGRAFQAEQINPLAAPSALKGPPQAVDMNRVSVFSDGEKAYWATLDLIRSARQSVCVATFILGQDDTGKAIVAALTEKAKEGISVFLLLDALGSVSVRKRFLAPLIKAGGRTAFFMPMLHLPFRGRANLRNHRKMVIADGKSAIVGGMNLADEYMGLGTTPKRWQDLSMLINGPVCTQIYGIFLSDWLFASGKDSERPVALGLRTEDRPDVLFQVMASGPDVKEDALRDMIVTALFHAESRIWIVTPYFVPDELLLDALCLAAKRGIDLRVVIPKKSNHVLADLAREGYLSQLQECGASVFLYLPGMLHAKAIIMDDRVAITGSANMDMRSLLLNYELALFIYHREVIIQLKDWMQQLMDNCIERSQHKNQTISLIEGVGRLFAPLL</sequence>
<dbReference type="GO" id="GO:0030572">
    <property type="term" value="F:phosphatidyltransferase activity"/>
    <property type="evidence" value="ECO:0007669"/>
    <property type="project" value="UniProtKB-ARBA"/>
</dbReference>
<evidence type="ECO:0000256" key="6">
    <source>
        <dbReference type="SAM" id="Phobius"/>
    </source>
</evidence>
<evidence type="ECO:0000313" key="8">
    <source>
        <dbReference type="EMBL" id="SPD76384.1"/>
    </source>
</evidence>
<dbReference type="InterPro" id="IPR025202">
    <property type="entry name" value="PLD-like_dom"/>
</dbReference>
<proteinExistence type="predicted"/>
<reference evidence="8" key="1">
    <citation type="submission" date="2018-01" db="EMBL/GenBank/DDBJ databases">
        <authorList>
            <person name="Regsiter A."/>
            <person name="William W."/>
        </authorList>
    </citation>
    <scope>NUCLEOTIDE SEQUENCE</scope>
    <source>
        <strain evidence="8">TRIP AH-1</strain>
    </source>
</reference>
<feature type="transmembrane region" description="Helical" evidence="6">
    <location>
        <begin position="39"/>
        <end position="58"/>
    </location>
</feature>
<dbReference type="PANTHER" id="PTHR21248">
    <property type="entry name" value="CARDIOLIPIN SYNTHASE"/>
    <property type="match status" value="1"/>
</dbReference>
<dbReference type="PANTHER" id="PTHR21248:SF22">
    <property type="entry name" value="PHOSPHOLIPASE D"/>
    <property type="match status" value="1"/>
</dbReference>
<accession>A0A445N3W5</accession>
<evidence type="ECO:0000256" key="3">
    <source>
        <dbReference type="ARBA" id="ARBA00022692"/>
    </source>
</evidence>
<keyword evidence="5 6" id="KW-0472">Membrane</keyword>
<protein>
    <submittedName>
        <fullName evidence="8">Phospholipase D/Transphosphatidylase</fullName>
    </submittedName>
</protein>
<name>A0A445N3W5_9BACT</name>
<evidence type="ECO:0000259" key="7">
    <source>
        <dbReference type="PROSITE" id="PS50035"/>
    </source>
</evidence>
<feature type="transmembrane region" description="Helical" evidence="6">
    <location>
        <begin position="7"/>
        <end position="27"/>
    </location>
</feature>
<dbReference type="Gene3D" id="3.30.870.10">
    <property type="entry name" value="Endonuclease Chain A"/>
    <property type="match status" value="2"/>
</dbReference>
<gene>
    <name evidence="8" type="ORF">PITCH_A920012</name>
</gene>
<dbReference type="PROSITE" id="PS50035">
    <property type="entry name" value="PLD"/>
    <property type="match status" value="2"/>
</dbReference>
<dbReference type="InterPro" id="IPR001736">
    <property type="entry name" value="PLipase_D/transphosphatidylase"/>
</dbReference>
<dbReference type="Pfam" id="PF13396">
    <property type="entry name" value="PLDc_N"/>
    <property type="match status" value="1"/>
</dbReference>